<dbReference type="GO" id="GO:0030544">
    <property type="term" value="F:Hsp70 protein binding"/>
    <property type="evidence" value="ECO:0007669"/>
    <property type="project" value="InterPro"/>
</dbReference>
<dbReference type="GO" id="GO:0140602">
    <property type="term" value="C:nucleolar peripheral inclusion body"/>
    <property type="evidence" value="ECO:0007669"/>
    <property type="project" value="EnsemblFungi"/>
</dbReference>
<feature type="domain" description="CR-type" evidence="9">
    <location>
        <begin position="130"/>
        <end position="213"/>
    </location>
</feature>
<dbReference type="PRINTS" id="PR00625">
    <property type="entry name" value="JDOMAIN"/>
</dbReference>
<dbReference type="OrthoDB" id="550424at2759"/>
<dbReference type="EMBL" id="CP002499">
    <property type="protein sequence ID" value="AET38774.1"/>
    <property type="molecule type" value="Genomic_DNA"/>
</dbReference>
<evidence type="ECO:0000256" key="5">
    <source>
        <dbReference type="ARBA" id="ARBA00023186"/>
    </source>
</evidence>
<dbReference type="CDD" id="cd06257">
    <property type="entry name" value="DnaJ"/>
    <property type="match status" value="1"/>
</dbReference>
<dbReference type="SUPFAM" id="SSF46565">
    <property type="entry name" value="Chaperone J-domain"/>
    <property type="match status" value="1"/>
</dbReference>
<keyword evidence="1 6" id="KW-0479">Metal-binding</keyword>
<accession>G8JRK5</accession>
<dbReference type="GO" id="GO:0005524">
    <property type="term" value="F:ATP binding"/>
    <property type="evidence" value="ECO:0007669"/>
    <property type="project" value="InterPro"/>
</dbReference>
<dbReference type="eggNOG" id="KOG0712">
    <property type="taxonomic scope" value="Eukaryota"/>
</dbReference>
<dbReference type="Pfam" id="PF01556">
    <property type="entry name" value="DnaJ_C"/>
    <property type="match status" value="1"/>
</dbReference>
<dbReference type="GO" id="GO:0140453">
    <property type="term" value="C:protein aggregate center"/>
    <property type="evidence" value="ECO:0007669"/>
    <property type="project" value="EnsemblFungi"/>
</dbReference>
<evidence type="ECO:0000256" key="6">
    <source>
        <dbReference type="PROSITE-ProRule" id="PRU00546"/>
    </source>
</evidence>
<feature type="region of interest" description="Disordered" evidence="7">
    <location>
        <begin position="374"/>
        <end position="409"/>
    </location>
</feature>
<evidence type="ECO:0000256" key="1">
    <source>
        <dbReference type="ARBA" id="ARBA00022723"/>
    </source>
</evidence>
<dbReference type="GO" id="GO:0045047">
    <property type="term" value="P:protein targeting to ER"/>
    <property type="evidence" value="ECO:0007669"/>
    <property type="project" value="EnsemblFungi"/>
</dbReference>
<dbReference type="AlphaFoldDB" id="G8JRK5"/>
<dbReference type="GO" id="GO:0140455">
    <property type="term" value="P:cytoplasm protein quality control"/>
    <property type="evidence" value="ECO:0007669"/>
    <property type="project" value="EnsemblFungi"/>
</dbReference>
<dbReference type="GO" id="GO:0051082">
    <property type="term" value="F:unfolded protein binding"/>
    <property type="evidence" value="ECO:0007669"/>
    <property type="project" value="EnsemblFungi"/>
</dbReference>
<dbReference type="InterPro" id="IPR044713">
    <property type="entry name" value="DNJA1/2-like"/>
</dbReference>
<dbReference type="GO" id="GO:0140454">
    <property type="term" value="P:protein aggregate center assembly"/>
    <property type="evidence" value="ECO:0007669"/>
    <property type="project" value="EnsemblFungi"/>
</dbReference>
<dbReference type="OMA" id="RVCPTCV"/>
<evidence type="ECO:0000256" key="3">
    <source>
        <dbReference type="ARBA" id="ARBA00022771"/>
    </source>
</evidence>
<evidence type="ECO:0000256" key="7">
    <source>
        <dbReference type="SAM" id="MobiDB-lite"/>
    </source>
</evidence>
<dbReference type="GO" id="GO:0036503">
    <property type="term" value="P:ERAD pathway"/>
    <property type="evidence" value="ECO:0007669"/>
    <property type="project" value="EnsemblFungi"/>
</dbReference>
<dbReference type="Proteomes" id="UP000006790">
    <property type="component" value="Chromosome 3"/>
</dbReference>
<evidence type="ECO:0000259" key="8">
    <source>
        <dbReference type="PROSITE" id="PS50076"/>
    </source>
</evidence>
<dbReference type="PANTHER" id="PTHR43888">
    <property type="entry name" value="DNAJ-LIKE-2, ISOFORM A-RELATED"/>
    <property type="match status" value="1"/>
</dbReference>
<dbReference type="InterPro" id="IPR018253">
    <property type="entry name" value="DnaJ_domain_CS"/>
</dbReference>
<dbReference type="InterPro" id="IPR012724">
    <property type="entry name" value="DnaJ"/>
</dbReference>
<dbReference type="Pfam" id="PF00684">
    <property type="entry name" value="DnaJ_CXXCXGXG"/>
    <property type="match status" value="1"/>
</dbReference>
<feature type="domain" description="J" evidence="8">
    <location>
        <begin position="6"/>
        <end position="70"/>
    </location>
</feature>
<dbReference type="CDD" id="cd10719">
    <property type="entry name" value="DnaJ_zf"/>
    <property type="match status" value="1"/>
</dbReference>
<dbReference type="PROSITE" id="PS50076">
    <property type="entry name" value="DNAJ_2"/>
    <property type="match status" value="1"/>
</dbReference>
<dbReference type="InterPro" id="IPR036410">
    <property type="entry name" value="HSP_DnaJ_Cys-rich_dom_sf"/>
</dbReference>
<dbReference type="GO" id="GO:0008270">
    <property type="term" value="F:zinc ion binding"/>
    <property type="evidence" value="ECO:0007669"/>
    <property type="project" value="UniProtKB-KW"/>
</dbReference>
<feature type="zinc finger region" description="CR-type" evidence="6">
    <location>
        <begin position="130"/>
        <end position="213"/>
    </location>
</feature>
<dbReference type="PROSITE" id="PS51188">
    <property type="entry name" value="ZF_CR"/>
    <property type="match status" value="1"/>
</dbReference>
<dbReference type="HAMAP" id="MF_01152">
    <property type="entry name" value="DnaJ"/>
    <property type="match status" value="1"/>
</dbReference>
<dbReference type="FunFam" id="2.10.230.10:FF:000001">
    <property type="entry name" value="DnaJ subfamily A member 2"/>
    <property type="match status" value="1"/>
</dbReference>
<keyword evidence="5" id="KW-0143">Chaperone</keyword>
<dbReference type="InterPro" id="IPR001623">
    <property type="entry name" value="DnaJ_domain"/>
</dbReference>
<dbReference type="HOGENOM" id="CLU_017633_10_0_1"/>
<dbReference type="Gene3D" id="2.60.260.20">
    <property type="entry name" value="Urease metallochaperone UreE, N-terminal domain"/>
    <property type="match status" value="2"/>
</dbReference>
<dbReference type="Gene3D" id="1.10.287.110">
    <property type="entry name" value="DnaJ domain"/>
    <property type="match status" value="1"/>
</dbReference>
<dbReference type="GO" id="GO:0035719">
    <property type="term" value="P:tRNA import into nucleus"/>
    <property type="evidence" value="ECO:0007669"/>
    <property type="project" value="EnsemblFungi"/>
</dbReference>
<dbReference type="SUPFAM" id="SSF49493">
    <property type="entry name" value="HSP40/DnaJ peptide-binding domain"/>
    <property type="match status" value="2"/>
</dbReference>
<evidence type="ECO:0000313" key="11">
    <source>
        <dbReference type="Proteomes" id="UP000006790"/>
    </source>
</evidence>
<dbReference type="SMART" id="SM00271">
    <property type="entry name" value="DnaJ"/>
    <property type="match status" value="1"/>
</dbReference>
<dbReference type="InterPro" id="IPR001305">
    <property type="entry name" value="HSP_DnaJ_Cys-rich_dom"/>
</dbReference>
<dbReference type="STRING" id="931890.G8JRK5"/>
<dbReference type="FunFam" id="2.60.260.20:FF:000036">
    <property type="entry name" value="Type I HSP40 co-chaperone"/>
    <property type="match status" value="1"/>
</dbReference>
<dbReference type="PROSITE" id="PS00636">
    <property type="entry name" value="DNAJ_1"/>
    <property type="match status" value="1"/>
</dbReference>
<dbReference type="FunCoup" id="G8JRK5">
    <property type="interactions" value="1231"/>
</dbReference>
<dbReference type="SUPFAM" id="SSF57938">
    <property type="entry name" value="DnaJ/Hsp40 cysteine-rich domain"/>
    <property type="match status" value="1"/>
</dbReference>
<dbReference type="Pfam" id="PF00226">
    <property type="entry name" value="DnaJ"/>
    <property type="match status" value="1"/>
</dbReference>
<dbReference type="InParanoid" id="G8JRK5"/>
<gene>
    <name evidence="10" type="ordered locus">Ecym_3281</name>
</gene>
<keyword evidence="11" id="KW-1185">Reference proteome</keyword>
<dbReference type="FunFam" id="1.10.287.110:FF:000048">
    <property type="entry name" value="DnaJ family protein"/>
    <property type="match status" value="1"/>
</dbReference>
<sequence length="409" mass="44290">MVKDTKLYDLLGVSADANDAQIKKAYRKAALKYHPDKNPSSEAADKFKQMTAAYEILSDSQKREVYDQFGEEGLNGGGGGPGGFGGFGGFGEDIFSQFFGGGGASRPRGPQKGRDIKHDISCTLENLYKGRTAKLALNKTVLCKSCEGRGGKSGSVKKCSSCGGHGVKFVTRQMGPMIQRFQTTCEACNGEGDVIDPKDRCRECSGKKISNERKILEVNIEPGMKNGQKVVFQGEADQQPGQIPGDVVFVVNEQEHPKFVRNGDNLHYEAQIDLLTAVAGGQFALEHVSGDWLKVDIVPGEVIAPGMVKVIEGKGMPIQKYGSYGNLLIKFNVKFPKSHFASDADLKKLEEILPPRVLPGIPLKAEVEECVLADFEPSKHDPRTANGRGQSYDSDEEEGHAEGVQCASQ</sequence>
<keyword evidence="4 6" id="KW-0862">Zinc</keyword>
<evidence type="ECO:0000256" key="4">
    <source>
        <dbReference type="ARBA" id="ARBA00022833"/>
    </source>
</evidence>
<dbReference type="GO" id="GO:0048471">
    <property type="term" value="C:perinuclear region of cytoplasm"/>
    <property type="evidence" value="ECO:0007669"/>
    <property type="project" value="EnsemblFungi"/>
</dbReference>
<dbReference type="GO" id="GO:0001671">
    <property type="term" value="F:ATPase activator activity"/>
    <property type="evidence" value="ECO:0007669"/>
    <property type="project" value="EnsemblFungi"/>
</dbReference>
<dbReference type="GO" id="GO:0072380">
    <property type="term" value="C:TRC complex"/>
    <property type="evidence" value="ECO:0007669"/>
    <property type="project" value="EnsemblFungi"/>
</dbReference>
<keyword evidence="2" id="KW-0677">Repeat</keyword>
<dbReference type="InterPro" id="IPR002939">
    <property type="entry name" value="DnaJ_C"/>
</dbReference>
<organism evidence="10 11">
    <name type="scientific">Eremothecium cymbalariae (strain CBS 270.75 / DBVPG 7215 / KCTC 17166 / NRRL Y-17582)</name>
    <name type="common">Yeast</name>
    <dbReference type="NCBI Taxonomy" id="931890"/>
    <lineage>
        <taxon>Eukaryota</taxon>
        <taxon>Fungi</taxon>
        <taxon>Dikarya</taxon>
        <taxon>Ascomycota</taxon>
        <taxon>Saccharomycotina</taxon>
        <taxon>Saccharomycetes</taxon>
        <taxon>Saccharomycetales</taxon>
        <taxon>Saccharomycetaceae</taxon>
        <taxon>Eremothecium</taxon>
    </lineage>
</organism>
<dbReference type="GO" id="GO:0051131">
    <property type="term" value="P:chaperone-mediated protein complex assembly"/>
    <property type="evidence" value="ECO:0007669"/>
    <property type="project" value="EnsemblFungi"/>
</dbReference>
<evidence type="ECO:0000256" key="2">
    <source>
        <dbReference type="ARBA" id="ARBA00022737"/>
    </source>
</evidence>
<dbReference type="GO" id="GO:0034605">
    <property type="term" value="P:cellular response to heat"/>
    <property type="evidence" value="ECO:0007669"/>
    <property type="project" value="EnsemblFungi"/>
</dbReference>
<evidence type="ECO:0000259" key="9">
    <source>
        <dbReference type="PROSITE" id="PS51188"/>
    </source>
</evidence>
<dbReference type="KEGG" id="erc:Ecym_3281"/>
<protein>
    <recommendedName>
        <fullName evidence="12">Mitochondrial protein import protein MAS5</fullName>
    </recommendedName>
</protein>
<reference evidence="11" key="1">
    <citation type="journal article" date="2012" name="G3 (Bethesda)">
        <title>Pichia sorbitophila, an interspecies yeast hybrid reveals early steps of genome resolution following polyploidization.</title>
        <authorList>
            <person name="Leh Louis V."/>
            <person name="Despons L."/>
            <person name="Friedrich A."/>
            <person name="Martin T."/>
            <person name="Durrens P."/>
            <person name="Casaregola S."/>
            <person name="Neuveglise C."/>
            <person name="Fairhead C."/>
            <person name="Marck C."/>
            <person name="Cruz J.A."/>
            <person name="Straub M.L."/>
            <person name="Kugler V."/>
            <person name="Sacerdot C."/>
            <person name="Uzunov Z."/>
            <person name="Thierry A."/>
            <person name="Weiss S."/>
            <person name="Bleykasten C."/>
            <person name="De Montigny J."/>
            <person name="Jacques N."/>
            <person name="Jung P."/>
            <person name="Lemaire M."/>
            <person name="Mallet S."/>
            <person name="Morel G."/>
            <person name="Richard G.F."/>
            <person name="Sarkar A."/>
            <person name="Savel G."/>
            <person name="Schacherer J."/>
            <person name="Seret M.L."/>
            <person name="Talla E."/>
            <person name="Samson G."/>
            <person name="Jubin C."/>
            <person name="Poulain J."/>
            <person name="Vacherie B."/>
            <person name="Barbe V."/>
            <person name="Pelletier E."/>
            <person name="Sherman D.J."/>
            <person name="Westhof E."/>
            <person name="Weissenbach J."/>
            <person name="Baret P.V."/>
            <person name="Wincker P."/>
            <person name="Gaillardin C."/>
            <person name="Dujon B."/>
            <person name="Souciet J.L."/>
        </authorList>
    </citation>
    <scope>NUCLEOTIDE SEQUENCE [LARGE SCALE GENOMIC DNA]</scope>
    <source>
        <strain evidence="11">CBS 270.75 / DBVPG 7215 / KCTC 17166 / NRRL Y-17582</strain>
    </source>
</reference>
<dbReference type="RefSeq" id="XP_003645591.1">
    <property type="nucleotide sequence ID" value="XM_003645543.1"/>
</dbReference>
<dbReference type="InterPro" id="IPR036869">
    <property type="entry name" value="J_dom_sf"/>
</dbReference>
<dbReference type="GO" id="GO:0006458">
    <property type="term" value="P:'de novo' protein folding"/>
    <property type="evidence" value="ECO:0007669"/>
    <property type="project" value="EnsemblFungi"/>
</dbReference>
<dbReference type="GO" id="GO:0006511">
    <property type="term" value="P:ubiquitin-dependent protein catabolic process"/>
    <property type="evidence" value="ECO:0007669"/>
    <property type="project" value="EnsemblFungi"/>
</dbReference>
<dbReference type="GO" id="GO:0042026">
    <property type="term" value="P:protein refolding"/>
    <property type="evidence" value="ECO:0007669"/>
    <property type="project" value="EnsemblFungi"/>
</dbReference>
<dbReference type="Gene3D" id="2.10.230.10">
    <property type="entry name" value="Heat shock protein DnaJ, cysteine-rich domain"/>
    <property type="match status" value="1"/>
</dbReference>
<dbReference type="GeneID" id="11472181"/>
<evidence type="ECO:0008006" key="12">
    <source>
        <dbReference type="Google" id="ProtNLM"/>
    </source>
</evidence>
<dbReference type="InterPro" id="IPR008971">
    <property type="entry name" value="HSP40/DnaJ_pept-bd"/>
</dbReference>
<evidence type="ECO:0000313" key="10">
    <source>
        <dbReference type="EMBL" id="AET38774.1"/>
    </source>
</evidence>
<dbReference type="CDD" id="cd10747">
    <property type="entry name" value="DnaJ_C"/>
    <property type="match status" value="1"/>
</dbReference>
<dbReference type="GO" id="GO:0006626">
    <property type="term" value="P:protein targeting to mitochondrion"/>
    <property type="evidence" value="ECO:0007669"/>
    <property type="project" value="EnsemblFungi"/>
</dbReference>
<proteinExistence type="inferred from homology"/>
<keyword evidence="3 6" id="KW-0863">Zinc-finger</keyword>
<dbReference type="GO" id="GO:0009267">
    <property type="term" value="P:cellular response to starvation"/>
    <property type="evidence" value="ECO:0007669"/>
    <property type="project" value="EnsemblFungi"/>
</dbReference>
<name>G8JRK5_ERECY</name>